<dbReference type="AlphaFoldDB" id="A0A7G6YGW6"/>
<feature type="domain" description="GmrSD restriction endonucleases C-terminal" evidence="1">
    <location>
        <begin position="99"/>
        <end position="232"/>
    </location>
</feature>
<dbReference type="KEGG" id="lse:F1C12_13915"/>
<dbReference type="EMBL" id="CP043641">
    <property type="protein sequence ID" value="QNE37731.1"/>
    <property type="molecule type" value="Genomic_DNA"/>
</dbReference>
<proteinExistence type="predicted"/>
<dbReference type="PANTHER" id="PTHR24094:SF15">
    <property type="entry name" value="AMP-DEPENDENT SYNTHETASE_LIGASE DOMAIN-CONTAINING PROTEIN-RELATED"/>
    <property type="match status" value="1"/>
</dbReference>
<dbReference type="PANTHER" id="PTHR24094">
    <property type="entry name" value="SECRETED PROTEIN"/>
    <property type="match status" value="1"/>
</dbReference>
<evidence type="ECO:0000313" key="2">
    <source>
        <dbReference type="EMBL" id="QNE37731.1"/>
    </source>
</evidence>
<dbReference type="Pfam" id="PF07510">
    <property type="entry name" value="GmrSD_C"/>
    <property type="match status" value="1"/>
</dbReference>
<keyword evidence="2" id="KW-0540">Nuclease</keyword>
<dbReference type="InterPro" id="IPR011089">
    <property type="entry name" value="GmrSD_C"/>
</dbReference>
<organism evidence="2 3">
    <name type="scientific">Leifsonia shinshuensis</name>
    <dbReference type="NCBI Taxonomy" id="150026"/>
    <lineage>
        <taxon>Bacteria</taxon>
        <taxon>Bacillati</taxon>
        <taxon>Actinomycetota</taxon>
        <taxon>Actinomycetes</taxon>
        <taxon>Micrococcales</taxon>
        <taxon>Microbacteriaceae</taxon>
        <taxon>Leifsonia</taxon>
    </lineage>
</organism>
<keyword evidence="2" id="KW-0378">Hydrolase</keyword>
<reference evidence="3" key="1">
    <citation type="submission" date="2019-09" db="EMBL/GenBank/DDBJ databases">
        <title>Antimicrobial potential of Antarctic Bacteria.</title>
        <authorList>
            <person name="Benaud N."/>
            <person name="Edwards R.J."/>
            <person name="Ferrari B.C."/>
        </authorList>
    </citation>
    <scope>NUCLEOTIDE SEQUENCE [LARGE SCALE GENOMIC DNA]</scope>
    <source>
        <strain evidence="3">INR9</strain>
    </source>
</reference>
<evidence type="ECO:0000259" key="1">
    <source>
        <dbReference type="Pfam" id="PF07510"/>
    </source>
</evidence>
<dbReference type="Proteomes" id="UP000515511">
    <property type="component" value="Chromosome"/>
</dbReference>
<name>A0A7G6YGW6_9MICO</name>
<gene>
    <name evidence="2" type="ORF">F1C12_13915</name>
</gene>
<keyword evidence="2" id="KW-0255">Endonuclease</keyword>
<sequence>MVAFLIALAGAGGYAALHGGDGQAAPANPGAGASDTTATTAPVAAPPGARAAAGLLDASGARAALTRLPVKGRAPATGYDRVARFGEAWLDVDKNGCDTRDDILARDLSAVTRRTDCTVLTGTLNDPYTGRSIAFTRGVQTSALVQIDHVVALLDAWETGAQGLSQQTRVQLANDPLELLAVDGATNQAKGAGDAATWLPPNRGFRCEYAARQVSVKAKYGLWVTAAEGAALKGILAGC</sequence>
<dbReference type="GO" id="GO:0004519">
    <property type="term" value="F:endonuclease activity"/>
    <property type="evidence" value="ECO:0007669"/>
    <property type="project" value="UniProtKB-KW"/>
</dbReference>
<protein>
    <submittedName>
        <fullName evidence="2">HNH endonuclease</fullName>
    </submittedName>
</protein>
<accession>A0A7G6YGW6</accession>
<evidence type="ECO:0000313" key="3">
    <source>
        <dbReference type="Proteomes" id="UP000515511"/>
    </source>
</evidence>